<evidence type="ECO:0000313" key="3">
    <source>
        <dbReference type="EMBL" id="RDW89504.1"/>
    </source>
</evidence>
<dbReference type="Proteomes" id="UP000256645">
    <property type="component" value="Unassembled WGS sequence"/>
</dbReference>
<comment type="caution">
    <text evidence="3">The sequence shown here is derived from an EMBL/GenBank/DDBJ whole genome shotgun (WGS) entry which is preliminary data.</text>
</comment>
<accession>A0A3D8STD9</accession>
<evidence type="ECO:0000256" key="1">
    <source>
        <dbReference type="SAM" id="MobiDB-lite"/>
    </source>
</evidence>
<protein>
    <submittedName>
        <fullName evidence="3">Uncharacterized protein</fullName>
    </submittedName>
</protein>
<reference evidence="3 4" key="1">
    <citation type="journal article" date="2018" name="IMA Fungus">
        <title>IMA Genome-F 9: Draft genome sequence of Annulohypoxylon stygium, Aspergillus mulundensis, Berkeleyomyces basicola (syn. Thielaviopsis basicola), Ceratocystis smalleyi, two Cercospora beticola strains, Coleophoma cylindrospora, Fusarium fracticaudum, Phialophora cf. hyalina, and Morchella septimelata.</title>
        <authorList>
            <person name="Wingfield B.D."/>
            <person name="Bills G.F."/>
            <person name="Dong Y."/>
            <person name="Huang W."/>
            <person name="Nel W.J."/>
            <person name="Swalarsk-Parry B.S."/>
            <person name="Vaghefi N."/>
            <person name="Wilken P.M."/>
            <person name="An Z."/>
            <person name="de Beer Z.W."/>
            <person name="De Vos L."/>
            <person name="Chen L."/>
            <person name="Duong T.A."/>
            <person name="Gao Y."/>
            <person name="Hammerbacher A."/>
            <person name="Kikkert J.R."/>
            <person name="Li Y."/>
            <person name="Li H."/>
            <person name="Li K."/>
            <person name="Li Q."/>
            <person name="Liu X."/>
            <person name="Ma X."/>
            <person name="Naidoo K."/>
            <person name="Pethybridge S.J."/>
            <person name="Sun J."/>
            <person name="Steenkamp E.T."/>
            <person name="van der Nest M.A."/>
            <person name="van Wyk S."/>
            <person name="Wingfield M.J."/>
            <person name="Xiong C."/>
            <person name="Yue Q."/>
            <person name="Zhang X."/>
        </authorList>
    </citation>
    <scope>NUCLEOTIDE SEQUENCE [LARGE SCALE GENOMIC DNA]</scope>
    <source>
        <strain evidence="3 4">BP6252</strain>
    </source>
</reference>
<feature type="signal peptide" evidence="2">
    <location>
        <begin position="1"/>
        <end position="19"/>
    </location>
</feature>
<organism evidence="3 4">
    <name type="scientific">Coleophoma cylindrospora</name>
    <dbReference type="NCBI Taxonomy" id="1849047"/>
    <lineage>
        <taxon>Eukaryota</taxon>
        <taxon>Fungi</taxon>
        <taxon>Dikarya</taxon>
        <taxon>Ascomycota</taxon>
        <taxon>Pezizomycotina</taxon>
        <taxon>Leotiomycetes</taxon>
        <taxon>Helotiales</taxon>
        <taxon>Dermateaceae</taxon>
        <taxon>Coleophoma</taxon>
    </lineage>
</organism>
<dbReference type="AlphaFoldDB" id="A0A3D8STD9"/>
<keyword evidence="4" id="KW-1185">Reference proteome</keyword>
<name>A0A3D8STD9_9HELO</name>
<feature type="chain" id="PRO_5017654859" evidence="2">
    <location>
        <begin position="20"/>
        <end position="421"/>
    </location>
</feature>
<keyword evidence="2" id="KW-0732">Signal</keyword>
<proteinExistence type="predicted"/>
<feature type="region of interest" description="Disordered" evidence="1">
    <location>
        <begin position="54"/>
        <end position="90"/>
    </location>
</feature>
<gene>
    <name evidence="3" type="ORF">BP6252_01536</name>
</gene>
<dbReference type="EMBL" id="PDLM01000001">
    <property type="protein sequence ID" value="RDW89504.1"/>
    <property type="molecule type" value="Genomic_DNA"/>
</dbReference>
<sequence length="421" mass="45834">MAVLLFTFLSLLARRLLLARPTPIRPSHSNCLLSLLPTRHPRVLAPTAASRPRPLVLARTNDSQRARQARTRPDDDLEAGAPGQSIAHFTSPPRRKGFQLRFWIASLHWLERRYAAIRYPHRISIITQLSSVGFARGCSGLLTSPALRSSHPTDIVARHRDSTPAAPEGQAKPSLHAGRLTKVLVHPHLGQSQLTHPPAYNCPTFQLSLFPTSRTTLSSPFSILRSTANSLSRTPSLVLVPYAQSLGNSPPHPICSPYGLPLFALASSPVNAESTAISLHSPIYPSSLASAPTVRSIYHQHHRCVALPQQPFKRVNCLASNVAINSAVGIIASSTPRYGVDALHAAAAANLSRPSHLVRPRAYALSSQVQVIQILLTTPYHQECRVEEEYRAQPAPGRGHGGKPARQVCTTKFEFAFTSAV</sequence>
<evidence type="ECO:0000256" key="2">
    <source>
        <dbReference type="SAM" id="SignalP"/>
    </source>
</evidence>
<evidence type="ECO:0000313" key="4">
    <source>
        <dbReference type="Proteomes" id="UP000256645"/>
    </source>
</evidence>